<dbReference type="EMBL" id="AZHD01000001">
    <property type="protein sequence ID" value="OAA68100.1"/>
    <property type="molecule type" value="Genomic_DNA"/>
</dbReference>
<organism evidence="1 2">
    <name type="scientific">Niveomyces insectorum RCEF 264</name>
    <dbReference type="NCBI Taxonomy" id="1081102"/>
    <lineage>
        <taxon>Eukaryota</taxon>
        <taxon>Fungi</taxon>
        <taxon>Dikarya</taxon>
        <taxon>Ascomycota</taxon>
        <taxon>Pezizomycotina</taxon>
        <taxon>Sordariomycetes</taxon>
        <taxon>Hypocreomycetidae</taxon>
        <taxon>Hypocreales</taxon>
        <taxon>Cordycipitaceae</taxon>
        <taxon>Niveomyces</taxon>
    </lineage>
</organism>
<comment type="caution">
    <text evidence="1">The sequence shown here is derived from an EMBL/GenBank/DDBJ whole genome shotgun (WGS) entry which is preliminary data.</text>
</comment>
<dbReference type="Proteomes" id="UP000076874">
    <property type="component" value="Unassembled WGS sequence"/>
</dbReference>
<protein>
    <submittedName>
        <fullName evidence="1">Uncharacterized protein</fullName>
    </submittedName>
</protein>
<reference evidence="1 2" key="1">
    <citation type="journal article" date="2016" name="Genome Biol. Evol.">
        <title>Divergent and convergent evolution of fungal pathogenicity.</title>
        <authorList>
            <person name="Shang Y."/>
            <person name="Xiao G."/>
            <person name="Zheng P."/>
            <person name="Cen K."/>
            <person name="Zhan S."/>
            <person name="Wang C."/>
        </authorList>
    </citation>
    <scope>NUCLEOTIDE SEQUENCE [LARGE SCALE GENOMIC DNA]</scope>
    <source>
        <strain evidence="1 2">RCEF 264</strain>
    </source>
</reference>
<dbReference type="AlphaFoldDB" id="A0A168A0G7"/>
<keyword evidence="2" id="KW-1185">Reference proteome</keyword>
<name>A0A168A0G7_9HYPO</name>
<proteinExistence type="predicted"/>
<accession>A0A168A0G7</accession>
<gene>
    <name evidence="1" type="ORF">SPI_00295</name>
</gene>
<sequence>MSLCETLSTSSLPWDSSPPDFMGHYRMQMSLNKAVAVRPAFPRLRQQCNEDALQRLIGAVQPRSRGMVFPEKLLPGPLELFRSSWKRSYNLSELADTNIEYRERMLTPDERLVARPCEIRLARKHNMLGPLRAVWAARLTTERMKQESMARRLNEAQEVHTARRRAEDEANPGYTLNKPSCAVSRHIVPPPVVSHANKLDGLLERTNFCGCASYRIQCGFCTEESVRRNVDENQI</sequence>
<evidence type="ECO:0000313" key="1">
    <source>
        <dbReference type="EMBL" id="OAA68100.1"/>
    </source>
</evidence>
<evidence type="ECO:0000313" key="2">
    <source>
        <dbReference type="Proteomes" id="UP000076874"/>
    </source>
</evidence>